<keyword evidence="5" id="KW-0507">mRNA processing</keyword>
<comment type="function">
    <text evidence="10">Formation of pseudouridine at positions 27 and 28 in the anticodon stem and loop of transfer RNAs; at positions 34 and 36 of intron-containing precursor tRNA(Ile) and at position 35 in the intron-containing tRNA(Tyr). Catalyzes pseudouridylation at position 44 in U2 snRNA. Also catalyzes pseudouridylation of mRNAs.</text>
</comment>
<evidence type="ECO:0000256" key="8">
    <source>
        <dbReference type="ARBA" id="ARBA00023242"/>
    </source>
</evidence>
<keyword evidence="8" id="KW-0539">Nucleus</keyword>
<reference evidence="18 19" key="1">
    <citation type="journal article" date="2016" name="Genome Biol. Evol.">
        <title>Divergent and convergent evolution of fungal pathogenicity.</title>
        <authorList>
            <person name="Shang Y."/>
            <person name="Xiao G."/>
            <person name="Zheng P."/>
            <person name="Cen K."/>
            <person name="Zhan S."/>
            <person name="Wang C."/>
        </authorList>
    </citation>
    <scope>NUCLEOTIDE SEQUENCE [LARGE SCALE GENOMIC DNA]</scope>
    <source>
        <strain evidence="18 19">ARSEF 7405</strain>
    </source>
</reference>
<evidence type="ECO:0000256" key="16">
    <source>
        <dbReference type="SAM" id="MobiDB-lite"/>
    </source>
</evidence>
<dbReference type="GO" id="GO:0003723">
    <property type="term" value="F:RNA binding"/>
    <property type="evidence" value="ECO:0007669"/>
    <property type="project" value="InterPro"/>
</dbReference>
<evidence type="ECO:0000313" key="18">
    <source>
        <dbReference type="EMBL" id="KZZ87871.1"/>
    </source>
</evidence>
<evidence type="ECO:0000256" key="3">
    <source>
        <dbReference type="ARBA" id="ARBA00004123"/>
    </source>
</evidence>
<dbReference type="VEuPathDB" id="FungiDB:AAP_05355"/>
<dbReference type="FunFam" id="3.30.70.660:FF:000002">
    <property type="entry name" value="tRNA pseudouridine synthase"/>
    <property type="match status" value="1"/>
</dbReference>
<dbReference type="GO" id="GO:0031119">
    <property type="term" value="P:tRNA pseudouridine synthesis"/>
    <property type="evidence" value="ECO:0007669"/>
    <property type="project" value="EnsemblFungi"/>
</dbReference>
<dbReference type="PANTHER" id="PTHR11142:SF4">
    <property type="entry name" value="PSEUDOURIDYLATE SYNTHASE 1 HOMOLOG"/>
    <property type="match status" value="1"/>
</dbReference>
<dbReference type="InterPro" id="IPR020103">
    <property type="entry name" value="PsdUridine_synth_cat_dom_sf"/>
</dbReference>
<dbReference type="GO" id="GO:0005634">
    <property type="term" value="C:nucleus"/>
    <property type="evidence" value="ECO:0007669"/>
    <property type="project" value="UniProtKB-SubCell"/>
</dbReference>
<comment type="catalytic activity">
    <reaction evidence="1">
        <text>a uridine in mRNA = a pseudouridine in mRNA</text>
        <dbReference type="Rhea" id="RHEA:56644"/>
        <dbReference type="Rhea" id="RHEA-COMP:14658"/>
        <dbReference type="Rhea" id="RHEA-COMP:14659"/>
        <dbReference type="ChEBI" id="CHEBI:65314"/>
        <dbReference type="ChEBI" id="CHEBI:65315"/>
    </reaction>
</comment>
<evidence type="ECO:0000313" key="19">
    <source>
        <dbReference type="Proteomes" id="UP000242877"/>
    </source>
</evidence>
<evidence type="ECO:0000256" key="14">
    <source>
        <dbReference type="PIRSR" id="PIRSR641708-1"/>
    </source>
</evidence>
<evidence type="ECO:0000256" key="7">
    <source>
        <dbReference type="ARBA" id="ARBA00023235"/>
    </source>
</evidence>
<dbReference type="InterPro" id="IPR001406">
    <property type="entry name" value="PsdUridine_synth_TruA"/>
</dbReference>
<evidence type="ECO:0000259" key="17">
    <source>
        <dbReference type="Pfam" id="PF01416"/>
    </source>
</evidence>
<dbReference type="GO" id="GO:0031120">
    <property type="term" value="P:snRNA pseudouridine synthesis"/>
    <property type="evidence" value="ECO:0007669"/>
    <property type="project" value="UniProtKB-ARBA"/>
</dbReference>
<dbReference type="EMBL" id="AZGZ01000030">
    <property type="protein sequence ID" value="KZZ87871.1"/>
    <property type="molecule type" value="Genomic_DNA"/>
</dbReference>
<evidence type="ECO:0000256" key="5">
    <source>
        <dbReference type="ARBA" id="ARBA00022664"/>
    </source>
</evidence>
<name>A0A167VQQ8_9EURO</name>
<dbReference type="GO" id="GO:0009982">
    <property type="term" value="F:pseudouridine synthase activity"/>
    <property type="evidence" value="ECO:0007669"/>
    <property type="project" value="EnsemblFungi"/>
</dbReference>
<comment type="caution">
    <text evidence="18">The sequence shown here is derived from an EMBL/GenBank/DDBJ whole genome shotgun (WGS) entry which is preliminary data.</text>
</comment>
<evidence type="ECO:0000256" key="9">
    <source>
        <dbReference type="ARBA" id="ARBA00036943"/>
    </source>
</evidence>
<feature type="compositionally biased region" description="Basic and acidic residues" evidence="16">
    <location>
        <begin position="76"/>
        <end position="95"/>
    </location>
</feature>
<evidence type="ECO:0000256" key="6">
    <source>
        <dbReference type="ARBA" id="ARBA00022694"/>
    </source>
</evidence>
<gene>
    <name evidence="18" type="ORF">AAP_05355</name>
</gene>
<evidence type="ECO:0000256" key="15">
    <source>
        <dbReference type="PIRSR" id="PIRSR641708-2"/>
    </source>
</evidence>
<dbReference type="FunFam" id="3.30.70.580:FF:000002">
    <property type="entry name" value="tRNA pseudouridine synthase"/>
    <property type="match status" value="1"/>
</dbReference>
<feature type="region of interest" description="Disordered" evidence="16">
    <location>
        <begin position="1"/>
        <end position="95"/>
    </location>
</feature>
<dbReference type="Pfam" id="PF01416">
    <property type="entry name" value="PseudoU_synth_1"/>
    <property type="match status" value="1"/>
</dbReference>
<comment type="catalytic activity">
    <reaction evidence="2">
        <text>uridine in snRNA = pseudouridine in snRNA</text>
        <dbReference type="Rhea" id="RHEA:51124"/>
        <dbReference type="Rhea" id="RHEA-COMP:12891"/>
        <dbReference type="Rhea" id="RHEA-COMP:12892"/>
        <dbReference type="ChEBI" id="CHEBI:65314"/>
        <dbReference type="ChEBI" id="CHEBI:65315"/>
    </reaction>
</comment>
<dbReference type="GO" id="GO:1990481">
    <property type="term" value="P:mRNA pseudouridine synthesis"/>
    <property type="evidence" value="ECO:0007669"/>
    <property type="project" value="TreeGrafter"/>
</dbReference>
<evidence type="ECO:0000256" key="12">
    <source>
        <dbReference type="ARBA" id="ARBA00079072"/>
    </source>
</evidence>
<evidence type="ECO:0000256" key="4">
    <source>
        <dbReference type="ARBA" id="ARBA00009375"/>
    </source>
</evidence>
<sequence>MEANNQTPESSAAQLPASSAPASAPMAATGAAQQPEQSDVKPSSDQSVDATKPRGGRRSRKDRGRDLGRNAWSRQNIDKRARNAEEQEAKRRKLEDGEEVPIPIYATQFSKEEIDADQRKPKKKVAVLIGYSGSGYHGMQMTTNEKTIESDLFTAFVAAGAISKANAADPKKSSLVRCARTDKGVHAAGNVVSLKLIVEDPDVVEKINSHLSPQIRVWGYEVTNKSFSCYQQCDSRIYEYLIPSHCFLPPHPSTILGKKIVELAEKHNDMEAYLSRQEEVAHFWEETDNTYIKPLLKTFPEDIRRKVQASLLIDTANDEPSDAATGEAASISEEIKTFDDAIKAVRAKYLEAKKAYRIHPKRMERVNEALGMFVGTKNFHNYTIQKQFRDPSAKRHIKSFKISRDPIIINGSEWLSLKVHGQSFMMHQIRKLVAMAAMMVRCGGDLRRIEESYGDVKIAIPKAPGLGLLLERPIFDSYNRKAPEMDVPRNPIDFSKYEKQMDEFKQREIYERIFREAEETNGFSNFFNHIDSFQDDAFLYVTSGGVDVVTTRPGVPFKGKQKTGKAALAEVECESDGEIVNDGEEGG</sequence>
<keyword evidence="19" id="KW-1185">Reference proteome</keyword>
<dbReference type="OrthoDB" id="10256309at2759"/>
<dbReference type="Gene3D" id="3.30.70.660">
    <property type="entry name" value="Pseudouridine synthase I, catalytic domain, C-terminal subdomain"/>
    <property type="match status" value="1"/>
</dbReference>
<organism evidence="18 19">
    <name type="scientific">Ascosphaera apis ARSEF 7405</name>
    <dbReference type="NCBI Taxonomy" id="392613"/>
    <lineage>
        <taxon>Eukaryota</taxon>
        <taxon>Fungi</taxon>
        <taxon>Dikarya</taxon>
        <taxon>Ascomycota</taxon>
        <taxon>Pezizomycotina</taxon>
        <taxon>Eurotiomycetes</taxon>
        <taxon>Eurotiomycetidae</taxon>
        <taxon>Onygenales</taxon>
        <taxon>Ascosphaeraceae</taxon>
        <taxon>Ascosphaera</taxon>
    </lineage>
</organism>
<feature type="compositionally biased region" description="Polar residues" evidence="16">
    <location>
        <begin position="36"/>
        <end position="49"/>
    </location>
</feature>
<dbReference type="InterPro" id="IPR020095">
    <property type="entry name" value="PsdUridine_synth_TruA_C"/>
</dbReference>
<dbReference type="SUPFAM" id="SSF55120">
    <property type="entry name" value="Pseudouridine synthase"/>
    <property type="match status" value="1"/>
</dbReference>
<dbReference type="InterPro" id="IPR020097">
    <property type="entry name" value="PsdUridine_synth_TruA_a/b_dom"/>
</dbReference>
<protein>
    <recommendedName>
        <fullName evidence="11">tRNA pseudouridine synthase 1</fullName>
    </recommendedName>
    <alternativeName>
        <fullName evidence="12">tRNA pseudouridylate synthase 1</fullName>
    </alternativeName>
    <alternativeName>
        <fullName evidence="13">tRNA-uridine isomerase 1</fullName>
    </alternativeName>
</protein>
<dbReference type="CDD" id="cd02568">
    <property type="entry name" value="PseudoU_synth_PUS1_PUS2"/>
    <property type="match status" value="1"/>
</dbReference>
<dbReference type="InterPro" id="IPR041708">
    <property type="entry name" value="PUS1/PUS2-like"/>
</dbReference>
<proteinExistence type="inferred from homology"/>
<keyword evidence="6" id="KW-0819">tRNA processing</keyword>
<dbReference type="Gene3D" id="3.30.70.580">
    <property type="entry name" value="Pseudouridine synthase I, catalytic domain, N-terminal subdomain"/>
    <property type="match status" value="1"/>
</dbReference>
<dbReference type="Proteomes" id="UP000242877">
    <property type="component" value="Unassembled WGS sequence"/>
</dbReference>
<evidence type="ECO:0000256" key="10">
    <source>
        <dbReference type="ARBA" id="ARBA00053072"/>
    </source>
</evidence>
<dbReference type="NCBIfam" id="TIGR00071">
    <property type="entry name" value="hisT_truA"/>
    <property type="match status" value="1"/>
</dbReference>
<comment type="catalytic activity">
    <reaction evidence="9">
        <text>a uridine in tRNA = a pseudouridine in tRNA</text>
        <dbReference type="Rhea" id="RHEA:54572"/>
        <dbReference type="Rhea" id="RHEA-COMP:13339"/>
        <dbReference type="Rhea" id="RHEA-COMP:13934"/>
        <dbReference type="ChEBI" id="CHEBI:65314"/>
        <dbReference type="ChEBI" id="CHEBI:65315"/>
    </reaction>
</comment>
<evidence type="ECO:0000256" key="13">
    <source>
        <dbReference type="ARBA" id="ARBA00080858"/>
    </source>
</evidence>
<dbReference type="InterPro" id="IPR020094">
    <property type="entry name" value="TruA/RsuA/RluB/E/F_N"/>
</dbReference>
<feature type="domain" description="Pseudouridine synthase I TruA alpha/beta" evidence="17">
    <location>
        <begin position="371"/>
        <end position="476"/>
    </location>
</feature>
<feature type="active site" description="Nucleophile" evidence="14">
    <location>
        <position position="182"/>
    </location>
</feature>
<evidence type="ECO:0000256" key="2">
    <source>
        <dbReference type="ARBA" id="ARBA00001832"/>
    </source>
</evidence>
<dbReference type="AlphaFoldDB" id="A0A167VQQ8"/>
<comment type="subcellular location">
    <subcellularLocation>
        <location evidence="3">Nucleus</location>
    </subcellularLocation>
</comment>
<evidence type="ECO:0000256" key="1">
    <source>
        <dbReference type="ARBA" id="ARBA00001166"/>
    </source>
</evidence>
<feature type="binding site" evidence="15">
    <location>
        <position position="238"/>
    </location>
    <ligand>
        <name>substrate</name>
    </ligand>
</feature>
<dbReference type="GO" id="GO:0006397">
    <property type="term" value="P:mRNA processing"/>
    <property type="evidence" value="ECO:0007669"/>
    <property type="project" value="UniProtKB-KW"/>
</dbReference>
<dbReference type="PANTHER" id="PTHR11142">
    <property type="entry name" value="PSEUDOURIDYLATE SYNTHASE"/>
    <property type="match status" value="1"/>
</dbReference>
<keyword evidence="7" id="KW-0413">Isomerase</keyword>
<accession>A0A167VQQ8</accession>
<evidence type="ECO:0000256" key="11">
    <source>
        <dbReference type="ARBA" id="ARBA00073968"/>
    </source>
</evidence>
<comment type="similarity">
    <text evidence="4">Belongs to the tRNA pseudouridine synthase TruA family.</text>
</comment>
<feature type="compositionally biased region" description="Low complexity" evidence="16">
    <location>
        <begin position="8"/>
        <end position="35"/>
    </location>
</feature>